<feature type="transmembrane region" description="Helical" evidence="1">
    <location>
        <begin position="21"/>
        <end position="47"/>
    </location>
</feature>
<gene>
    <name evidence="2" type="ORF">HDA39_002803</name>
</gene>
<dbReference type="RefSeq" id="WP_184795630.1">
    <property type="nucleotide sequence ID" value="NZ_JACHMY010000001.1"/>
</dbReference>
<name>A0A7W9MTU7_9ACTN</name>
<keyword evidence="3" id="KW-1185">Reference proteome</keyword>
<keyword evidence="1" id="KW-1133">Transmembrane helix</keyword>
<dbReference type="PANTHER" id="PTHR36832:SF1">
    <property type="entry name" value="SLR1174 PROTEIN"/>
    <property type="match status" value="1"/>
</dbReference>
<dbReference type="Pfam" id="PF06182">
    <property type="entry name" value="ABC2_membrane_6"/>
    <property type="match status" value="1"/>
</dbReference>
<evidence type="ECO:0000313" key="3">
    <source>
        <dbReference type="Proteomes" id="UP000549971"/>
    </source>
</evidence>
<dbReference type="InterPro" id="IPR010390">
    <property type="entry name" value="ABC-2_transporter-like"/>
</dbReference>
<accession>A0A7W9MTU7</accession>
<keyword evidence="1" id="KW-0472">Membrane</keyword>
<organism evidence="2 3">
    <name type="scientific">Kribbella italica</name>
    <dbReference type="NCBI Taxonomy" id="1540520"/>
    <lineage>
        <taxon>Bacteria</taxon>
        <taxon>Bacillati</taxon>
        <taxon>Actinomycetota</taxon>
        <taxon>Actinomycetes</taxon>
        <taxon>Propionibacteriales</taxon>
        <taxon>Kribbellaceae</taxon>
        <taxon>Kribbella</taxon>
    </lineage>
</organism>
<dbReference type="AlphaFoldDB" id="A0A7W9MTU7"/>
<comment type="caution">
    <text evidence="2">The sequence shown here is derived from an EMBL/GenBank/DDBJ whole genome shotgun (WGS) entry which is preliminary data.</text>
</comment>
<protein>
    <submittedName>
        <fullName evidence="2">ABC-2 type transport system permease protein</fullName>
    </submittedName>
</protein>
<evidence type="ECO:0000256" key="1">
    <source>
        <dbReference type="SAM" id="Phobius"/>
    </source>
</evidence>
<proteinExistence type="predicted"/>
<feature type="transmembrane region" description="Helical" evidence="1">
    <location>
        <begin position="224"/>
        <end position="242"/>
    </location>
</feature>
<dbReference type="PANTHER" id="PTHR36832">
    <property type="entry name" value="SLR1174 PROTEIN-RELATED"/>
    <property type="match status" value="1"/>
</dbReference>
<feature type="transmembrane region" description="Helical" evidence="1">
    <location>
        <begin position="168"/>
        <end position="188"/>
    </location>
</feature>
<feature type="transmembrane region" description="Helical" evidence="1">
    <location>
        <begin position="53"/>
        <end position="71"/>
    </location>
</feature>
<dbReference type="EMBL" id="JACHMY010000001">
    <property type="protein sequence ID" value="MBB5836069.1"/>
    <property type="molecule type" value="Genomic_DNA"/>
</dbReference>
<evidence type="ECO:0000313" key="2">
    <source>
        <dbReference type="EMBL" id="MBB5836069.1"/>
    </source>
</evidence>
<feature type="transmembrane region" description="Helical" evidence="1">
    <location>
        <begin position="138"/>
        <end position="161"/>
    </location>
</feature>
<keyword evidence="1" id="KW-0812">Transmembrane</keyword>
<reference evidence="2 3" key="1">
    <citation type="submission" date="2020-08" db="EMBL/GenBank/DDBJ databases">
        <title>Sequencing the genomes of 1000 actinobacteria strains.</title>
        <authorList>
            <person name="Klenk H.-P."/>
        </authorList>
    </citation>
    <scope>NUCLEOTIDE SEQUENCE [LARGE SCALE GENOMIC DNA]</scope>
    <source>
        <strain evidence="2 3">DSM 28967</strain>
    </source>
</reference>
<sequence>MSRLLLLIALRIRREVLEWSGTWWFLLTLTIQAAVGPLIGMFVWSAVYPADPYVATYYVALLLVTVMTESFEQHTFSEKLYDGTISHDLLRPQPVVVDVIGANLAIRIWMTVMGIPLALLAGVAFGVSLTWVSVVAAVPVLVLGAVLRFCFVFLLSMAAFWTERVHAIAGFGWTLTSLLGGTIAPLAFLPGPLREIGQVLPFYGMLGLPADIVAGRTEGLLSGLAYQAAWITAFAGLAVWLWRAGIRRYTVVGA</sequence>
<dbReference type="Proteomes" id="UP000549971">
    <property type="component" value="Unassembled WGS sequence"/>
</dbReference>
<feature type="transmembrane region" description="Helical" evidence="1">
    <location>
        <begin position="108"/>
        <end position="132"/>
    </location>
</feature>